<comment type="caution">
    <text evidence="8">The sequence shown here is derived from an EMBL/GenBank/DDBJ whole genome shotgun (WGS) entry which is preliminary data.</text>
</comment>
<dbReference type="GO" id="GO:0006213">
    <property type="term" value="P:pyrimidine nucleoside metabolic process"/>
    <property type="evidence" value="ECO:0007669"/>
    <property type="project" value="InterPro"/>
</dbReference>
<dbReference type="Pfam" id="PF00591">
    <property type="entry name" value="Glycos_transf_3"/>
    <property type="match status" value="1"/>
</dbReference>
<dbReference type="SMART" id="SM00941">
    <property type="entry name" value="PYNP_C"/>
    <property type="match status" value="1"/>
</dbReference>
<evidence type="ECO:0000256" key="5">
    <source>
        <dbReference type="ARBA" id="ARBA00022679"/>
    </source>
</evidence>
<dbReference type="InterPro" id="IPR035902">
    <property type="entry name" value="Nuc_phospho_transferase"/>
</dbReference>
<dbReference type="GO" id="GO:0006206">
    <property type="term" value="P:pyrimidine nucleobase metabolic process"/>
    <property type="evidence" value="ECO:0007669"/>
    <property type="project" value="InterPro"/>
</dbReference>
<dbReference type="SUPFAM" id="SSF47648">
    <property type="entry name" value="Nucleoside phosphorylase/phosphoribosyltransferase N-terminal domain"/>
    <property type="match status" value="1"/>
</dbReference>
<organism evidence="8 9">
    <name type="scientific">Pseudomarimonas arenosa</name>
    <dbReference type="NCBI Taxonomy" id="2774145"/>
    <lineage>
        <taxon>Bacteria</taxon>
        <taxon>Pseudomonadati</taxon>
        <taxon>Pseudomonadota</taxon>
        <taxon>Gammaproteobacteria</taxon>
        <taxon>Lysobacterales</taxon>
        <taxon>Lysobacteraceae</taxon>
        <taxon>Pseudomarimonas</taxon>
    </lineage>
</organism>
<dbReference type="InterPro" id="IPR036566">
    <property type="entry name" value="PYNP-like_C_sf"/>
</dbReference>
<evidence type="ECO:0000256" key="2">
    <source>
        <dbReference type="ARBA" id="ARBA00011738"/>
    </source>
</evidence>
<dbReference type="InterPro" id="IPR000053">
    <property type="entry name" value="Thymidine/pyrmidine_PPase"/>
</dbReference>
<keyword evidence="4 8" id="KW-0328">Glycosyltransferase</keyword>
<comment type="subunit">
    <text evidence="2">Homodimer.</text>
</comment>
<accession>A0AAW3ZJN2</accession>
<dbReference type="Proteomes" id="UP000613768">
    <property type="component" value="Unassembled WGS sequence"/>
</dbReference>
<dbReference type="AlphaFoldDB" id="A0AAW3ZJN2"/>
<dbReference type="InterPro" id="IPR013102">
    <property type="entry name" value="PYNP_C"/>
</dbReference>
<dbReference type="Pfam" id="PF02885">
    <property type="entry name" value="Glycos_trans_3N"/>
    <property type="match status" value="1"/>
</dbReference>
<protein>
    <recommendedName>
        <fullName evidence="3">thymidine phosphorylase</fullName>
        <ecNumber evidence="3">2.4.2.4</ecNumber>
    </recommendedName>
</protein>
<comment type="similarity">
    <text evidence="1">Belongs to the thymidine/pyrimidine-nucleoside phosphorylase family.</text>
</comment>
<evidence type="ECO:0000259" key="7">
    <source>
        <dbReference type="SMART" id="SM00941"/>
    </source>
</evidence>
<feature type="domain" description="Pyrimidine nucleoside phosphorylase C-terminal" evidence="7">
    <location>
        <begin position="355"/>
        <end position="429"/>
    </location>
</feature>
<dbReference type="FunFam" id="3.40.1030.10:FF:000003">
    <property type="entry name" value="Pyrimidine-nucleoside phosphorylase"/>
    <property type="match status" value="1"/>
</dbReference>
<evidence type="ECO:0000256" key="4">
    <source>
        <dbReference type="ARBA" id="ARBA00022676"/>
    </source>
</evidence>
<proteinExistence type="inferred from homology"/>
<dbReference type="PANTHER" id="PTHR10515:SF0">
    <property type="entry name" value="THYMIDINE PHOSPHORYLASE"/>
    <property type="match status" value="1"/>
</dbReference>
<sequence>MGSATALSIPAFLARKRHDKSWSAESLRVFARAIAAGQVADAQLGAFAMAVCCRGMDEAELLAWTEAVRDSGQVLRWPRLADRGPVLDKHSTGGVGDCVSLILAPLLAACGGFVPMLSGRGLGHTGGTLDKLSVLPGYRLDVDRTTLQRVVEQTGMAIVAAGADLAPADRRLYAVRDVSATVECLPLIVASILGKKLAVGSSALLLDVKTGSGANLGAADQVQALASGLVRVASRAGQPCRALLSDMSQPLAPAVGNALELALCLEYLQGRCRPKRLHALVLALGSELLQMGGLAHSAAEAEAGLLAALDSGRGAECFARSVAALGGPNDVFKWASQGIEQAPVRRDWRVASDGVVTALDAQLIGLAAVALGAGRQHPEQAIDVRVGVELALEVGDQVRAGQRLGCVHARTEAEAEQAIQQLDRALSIGEQATRPTLISGRIDGAGSAASRYADGVAA</sequence>
<evidence type="ECO:0000256" key="6">
    <source>
        <dbReference type="ARBA" id="ARBA00048550"/>
    </source>
</evidence>
<evidence type="ECO:0000256" key="3">
    <source>
        <dbReference type="ARBA" id="ARBA00011892"/>
    </source>
</evidence>
<dbReference type="PANTHER" id="PTHR10515">
    <property type="entry name" value="THYMIDINE PHOSPHORYLASE"/>
    <property type="match status" value="1"/>
</dbReference>
<dbReference type="GO" id="GO:0004645">
    <property type="term" value="F:1,4-alpha-oligoglucan phosphorylase activity"/>
    <property type="evidence" value="ECO:0007669"/>
    <property type="project" value="InterPro"/>
</dbReference>
<dbReference type="Gene3D" id="3.40.1030.10">
    <property type="entry name" value="Nucleoside phosphorylase/phosphoribosyltransferase catalytic domain"/>
    <property type="match status" value="1"/>
</dbReference>
<dbReference type="InterPro" id="IPR017872">
    <property type="entry name" value="Pyrmidine_PPase_CS"/>
</dbReference>
<evidence type="ECO:0000256" key="1">
    <source>
        <dbReference type="ARBA" id="ARBA00006915"/>
    </source>
</evidence>
<name>A0AAW3ZJN2_9GAMM</name>
<dbReference type="InterPro" id="IPR000312">
    <property type="entry name" value="Glycosyl_Trfase_fam3"/>
</dbReference>
<dbReference type="InterPro" id="IPR017459">
    <property type="entry name" value="Glycosyl_Trfase_fam3_N_dom"/>
</dbReference>
<evidence type="ECO:0000313" key="9">
    <source>
        <dbReference type="Proteomes" id="UP000613768"/>
    </source>
</evidence>
<dbReference type="SUPFAM" id="SSF54680">
    <property type="entry name" value="Pyrimidine nucleoside phosphorylase C-terminal domain"/>
    <property type="match status" value="1"/>
</dbReference>
<dbReference type="EMBL" id="JACYTR010000018">
    <property type="protein sequence ID" value="MBD8526201.1"/>
    <property type="molecule type" value="Genomic_DNA"/>
</dbReference>
<keyword evidence="9" id="KW-1185">Reference proteome</keyword>
<gene>
    <name evidence="8" type="ORF">IFO71_10675</name>
</gene>
<dbReference type="InterPro" id="IPR036320">
    <property type="entry name" value="Glycosyl_Trfase_fam3_N_dom_sf"/>
</dbReference>
<dbReference type="Pfam" id="PF07831">
    <property type="entry name" value="PYNP_C"/>
    <property type="match status" value="1"/>
</dbReference>
<comment type="catalytic activity">
    <reaction evidence="6">
        <text>thymidine + phosphate = 2-deoxy-alpha-D-ribose 1-phosphate + thymine</text>
        <dbReference type="Rhea" id="RHEA:16037"/>
        <dbReference type="ChEBI" id="CHEBI:17748"/>
        <dbReference type="ChEBI" id="CHEBI:17821"/>
        <dbReference type="ChEBI" id="CHEBI:43474"/>
        <dbReference type="ChEBI" id="CHEBI:57259"/>
        <dbReference type="EC" id="2.4.2.4"/>
    </reaction>
</comment>
<dbReference type="Gene3D" id="3.90.1170.30">
    <property type="entry name" value="Pyrimidine nucleoside phosphorylase-like, C-terminal domain"/>
    <property type="match status" value="1"/>
</dbReference>
<dbReference type="NCBIfam" id="TIGR02644">
    <property type="entry name" value="Y_phosphoryl"/>
    <property type="match status" value="1"/>
</dbReference>
<dbReference type="InterPro" id="IPR018090">
    <property type="entry name" value="Pyrmidine_PPas_bac/euk"/>
</dbReference>
<dbReference type="Gene3D" id="1.20.970.10">
    <property type="entry name" value="Transferase, Pyrimidine Nucleoside Phosphorylase, Chain C"/>
    <property type="match status" value="1"/>
</dbReference>
<dbReference type="PIRSF" id="PIRSF000478">
    <property type="entry name" value="TP_PyNP"/>
    <property type="match status" value="1"/>
</dbReference>
<dbReference type="GO" id="GO:0009032">
    <property type="term" value="F:thymidine phosphorylase activity"/>
    <property type="evidence" value="ECO:0007669"/>
    <property type="project" value="UniProtKB-EC"/>
</dbReference>
<dbReference type="SUPFAM" id="SSF52418">
    <property type="entry name" value="Nucleoside phosphorylase/phosphoribosyltransferase catalytic domain"/>
    <property type="match status" value="1"/>
</dbReference>
<dbReference type="NCBIfam" id="NF004490">
    <property type="entry name" value="PRK05820.1"/>
    <property type="match status" value="1"/>
</dbReference>
<dbReference type="GO" id="GO:0005829">
    <property type="term" value="C:cytosol"/>
    <property type="evidence" value="ECO:0007669"/>
    <property type="project" value="TreeGrafter"/>
</dbReference>
<dbReference type="EC" id="2.4.2.4" evidence="3"/>
<evidence type="ECO:0000313" key="8">
    <source>
        <dbReference type="EMBL" id="MBD8526201.1"/>
    </source>
</evidence>
<keyword evidence="5 8" id="KW-0808">Transferase</keyword>
<reference evidence="8 9" key="1">
    <citation type="submission" date="2020-09" db="EMBL/GenBank/DDBJ databases">
        <title>Pseudoxanthomonas sp. CAU 1598 isolated from sand of Yaerae Beach.</title>
        <authorList>
            <person name="Kim W."/>
        </authorList>
    </citation>
    <scope>NUCLEOTIDE SEQUENCE [LARGE SCALE GENOMIC DNA]</scope>
    <source>
        <strain evidence="8 9">CAU 1598</strain>
    </source>
</reference>
<dbReference type="PROSITE" id="PS00647">
    <property type="entry name" value="THYMID_PHOSPHORYLASE"/>
    <property type="match status" value="1"/>
</dbReference>